<organism evidence="1 2">
    <name type="scientific">Cichorium intybus</name>
    <name type="common">Chicory</name>
    <dbReference type="NCBI Taxonomy" id="13427"/>
    <lineage>
        <taxon>Eukaryota</taxon>
        <taxon>Viridiplantae</taxon>
        <taxon>Streptophyta</taxon>
        <taxon>Embryophyta</taxon>
        <taxon>Tracheophyta</taxon>
        <taxon>Spermatophyta</taxon>
        <taxon>Magnoliopsida</taxon>
        <taxon>eudicotyledons</taxon>
        <taxon>Gunneridae</taxon>
        <taxon>Pentapetalae</taxon>
        <taxon>asterids</taxon>
        <taxon>campanulids</taxon>
        <taxon>Asterales</taxon>
        <taxon>Asteraceae</taxon>
        <taxon>Cichorioideae</taxon>
        <taxon>Cichorieae</taxon>
        <taxon>Cichoriinae</taxon>
        <taxon>Cichorium</taxon>
    </lineage>
</organism>
<dbReference type="EMBL" id="CM042016">
    <property type="protein sequence ID" value="KAI3701295.1"/>
    <property type="molecule type" value="Genomic_DNA"/>
</dbReference>
<keyword evidence="2" id="KW-1185">Reference proteome</keyword>
<evidence type="ECO:0000313" key="1">
    <source>
        <dbReference type="EMBL" id="KAI3701295.1"/>
    </source>
</evidence>
<dbReference type="Proteomes" id="UP001055811">
    <property type="component" value="Linkage Group LG08"/>
</dbReference>
<accession>A0ACB8ZV87</accession>
<reference evidence="2" key="1">
    <citation type="journal article" date="2022" name="Mol. Ecol. Resour.">
        <title>The genomes of chicory, endive, great burdock and yacon provide insights into Asteraceae palaeo-polyploidization history and plant inulin production.</title>
        <authorList>
            <person name="Fan W."/>
            <person name="Wang S."/>
            <person name="Wang H."/>
            <person name="Wang A."/>
            <person name="Jiang F."/>
            <person name="Liu H."/>
            <person name="Zhao H."/>
            <person name="Xu D."/>
            <person name="Zhang Y."/>
        </authorList>
    </citation>
    <scope>NUCLEOTIDE SEQUENCE [LARGE SCALE GENOMIC DNA]</scope>
    <source>
        <strain evidence="2">cv. Punajuju</strain>
    </source>
</reference>
<sequence>MAASKGKTQLKGTKTQPPFVACSQPEPILYYSGTRFGLHLYNLVFYEARVHLRFWSSPSTQLTASVLGACKVVFHP</sequence>
<name>A0ACB8ZV87_CICIN</name>
<gene>
    <name evidence="1" type="ORF">L2E82_45949</name>
</gene>
<protein>
    <submittedName>
        <fullName evidence="1">Uncharacterized protein</fullName>
    </submittedName>
</protein>
<evidence type="ECO:0000313" key="2">
    <source>
        <dbReference type="Proteomes" id="UP001055811"/>
    </source>
</evidence>
<reference evidence="1 2" key="2">
    <citation type="journal article" date="2022" name="Mol. Ecol. Resour.">
        <title>The genomes of chicory, endive, great burdock and yacon provide insights into Asteraceae paleo-polyploidization history and plant inulin production.</title>
        <authorList>
            <person name="Fan W."/>
            <person name="Wang S."/>
            <person name="Wang H."/>
            <person name="Wang A."/>
            <person name="Jiang F."/>
            <person name="Liu H."/>
            <person name="Zhao H."/>
            <person name="Xu D."/>
            <person name="Zhang Y."/>
        </authorList>
    </citation>
    <scope>NUCLEOTIDE SEQUENCE [LARGE SCALE GENOMIC DNA]</scope>
    <source>
        <strain evidence="2">cv. Punajuju</strain>
        <tissue evidence="1">Leaves</tissue>
    </source>
</reference>
<comment type="caution">
    <text evidence="1">The sequence shown here is derived from an EMBL/GenBank/DDBJ whole genome shotgun (WGS) entry which is preliminary data.</text>
</comment>
<proteinExistence type="predicted"/>